<protein>
    <submittedName>
        <fullName evidence="5">Predicted DNA binding protein, contains HTH domain</fullName>
    </submittedName>
</protein>
<gene>
    <name evidence="5" type="ORF">SAMN04488691_101598</name>
</gene>
<dbReference type="InterPro" id="IPR007050">
    <property type="entry name" value="HTH_bacterioopsin"/>
</dbReference>
<accession>A0A1H7HIG0</accession>
<dbReference type="OrthoDB" id="27447at2157"/>
<evidence type="ECO:0000256" key="2">
    <source>
        <dbReference type="ARBA" id="ARBA00023163"/>
    </source>
</evidence>
<keyword evidence="1" id="KW-0805">Transcription regulation</keyword>
<organism evidence="5 6">
    <name type="scientific">Haloferax larsenii</name>
    <dbReference type="NCBI Taxonomy" id="302484"/>
    <lineage>
        <taxon>Archaea</taxon>
        <taxon>Methanobacteriati</taxon>
        <taxon>Methanobacteriota</taxon>
        <taxon>Stenosarchaea group</taxon>
        <taxon>Halobacteria</taxon>
        <taxon>Halobacteriales</taxon>
        <taxon>Haloferacaceae</taxon>
        <taxon>Haloferax</taxon>
    </lineage>
</organism>
<dbReference type="EMBL" id="FOAD01000001">
    <property type="protein sequence ID" value="SEK50091.1"/>
    <property type="molecule type" value="Genomic_DNA"/>
</dbReference>
<proteinExistence type="predicted"/>
<dbReference type="AlphaFoldDB" id="A0A1H7HIG0"/>
<evidence type="ECO:0000313" key="6">
    <source>
        <dbReference type="Proteomes" id="UP000183894"/>
    </source>
</evidence>
<dbReference type="Pfam" id="PF24278">
    <property type="entry name" value="HVO_0513_N"/>
    <property type="match status" value="1"/>
</dbReference>
<keyword evidence="2" id="KW-0804">Transcription</keyword>
<dbReference type="PANTHER" id="PTHR34236:SF1">
    <property type="entry name" value="DIMETHYL SULFOXIDE REDUCTASE TRANSCRIPTIONAL ACTIVATOR"/>
    <property type="match status" value="1"/>
</dbReference>
<evidence type="ECO:0000313" key="5">
    <source>
        <dbReference type="EMBL" id="SEK50091.1"/>
    </source>
</evidence>
<dbReference type="Pfam" id="PF04967">
    <property type="entry name" value="HTH_10"/>
    <property type="match status" value="1"/>
</dbReference>
<evidence type="ECO:0000259" key="4">
    <source>
        <dbReference type="Pfam" id="PF24278"/>
    </source>
</evidence>
<feature type="domain" description="HTH bat-type" evidence="3">
    <location>
        <begin position="162"/>
        <end position="213"/>
    </location>
</feature>
<dbReference type="InterPro" id="IPR056493">
    <property type="entry name" value="HVO_0513_N"/>
</dbReference>
<evidence type="ECO:0000256" key="1">
    <source>
        <dbReference type="ARBA" id="ARBA00023015"/>
    </source>
</evidence>
<dbReference type="RefSeq" id="WP_074791905.1">
    <property type="nucleotide sequence ID" value="NZ_FOAD01000001.1"/>
</dbReference>
<sequence length="220" mass="24013">MKSVGLRFKPDDEQMHPMHEFVVEHEAFERTKLHHWNPTVTDKNTIIFEIVGSDIDAYEEALAATPGILSYEVKQMPGDSFFIVVNERLDAKGARQTAAITQGDLIVVPPVIFDGDGSISVTLVGTDNALQSAVEDTPDGIDVEILKIHPYSGPADVSPGSLSPRQREAVEAAVECGYYREPRLGSVADVAERLDCSTSTAAEHLRKAEMKVMSELVGHP</sequence>
<reference evidence="5 6" key="1">
    <citation type="submission" date="2016-10" db="EMBL/GenBank/DDBJ databases">
        <authorList>
            <person name="de Groot N.N."/>
        </authorList>
    </citation>
    <scope>NUCLEOTIDE SEQUENCE [LARGE SCALE GENOMIC DNA]</scope>
    <source>
        <strain evidence="5 6">CDM_5</strain>
    </source>
</reference>
<name>A0A1H7HIG0_HALLR</name>
<dbReference type="Proteomes" id="UP000183894">
    <property type="component" value="Unassembled WGS sequence"/>
</dbReference>
<dbReference type="PANTHER" id="PTHR34236">
    <property type="entry name" value="DIMETHYL SULFOXIDE REDUCTASE TRANSCRIPTIONAL ACTIVATOR"/>
    <property type="match status" value="1"/>
</dbReference>
<feature type="domain" description="HVO-0513-like N-terminal" evidence="4">
    <location>
        <begin position="16"/>
        <end position="151"/>
    </location>
</feature>
<evidence type="ECO:0000259" key="3">
    <source>
        <dbReference type="Pfam" id="PF04967"/>
    </source>
</evidence>